<dbReference type="AlphaFoldDB" id="A0AAE0C9L2"/>
<protein>
    <recommendedName>
        <fullName evidence="6">GDT1 family protein</fullName>
    </recommendedName>
</protein>
<gene>
    <name evidence="7" type="ORF">CYMTET_40284</name>
</gene>
<dbReference type="GO" id="GO:0032472">
    <property type="term" value="P:Golgi calcium ion transport"/>
    <property type="evidence" value="ECO:0007669"/>
    <property type="project" value="TreeGrafter"/>
</dbReference>
<accession>A0AAE0C9L2</accession>
<dbReference type="Proteomes" id="UP001190700">
    <property type="component" value="Unassembled WGS sequence"/>
</dbReference>
<keyword evidence="4" id="KW-1133">Transmembrane helix</keyword>
<sequence>MASKILPQKVVIPGVCLRQRCAETQRPTKVLGKTGAQRNTSQFCFRLRSAKSASYRNQTSRVLRNKVGSSSIFAQHQRPKEDAHCLEKLTRPQEFDPLALGAAAFTVATLAAGPASADQISSVAEAGGLQEGFISAFLLIFFSEIGDKTFFIAVLLALKESRSAVFVGTFSALALTGPPEHFCDSCLHTEAAPLKPAHLQPPSYLSHLQTTKPALRTIISLPICSKAWPQESLSTQNTSSILKGRPKALRMINWIASFQILSPAIELHLKLPIPNTDFLKPCPVHHVGILRAPRSAPFPPAPPEQANTPRRQYTRLLAPIDVATPFSAKSIACFSTTPGELSSVPNSGPRAVGLVIRDHIPLPRYLGRSGVET</sequence>
<evidence type="ECO:0000313" key="7">
    <source>
        <dbReference type="EMBL" id="KAK3250323.1"/>
    </source>
</evidence>
<dbReference type="InterPro" id="IPR001727">
    <property type="entry name" value="GDT1-like"/>
</dbReference>
<comment type="caution">
    <text evidence="7">The sequence shown here is derived from an EMBL/GenBank/DDBJ whole genome shotgun (WGS) entry which is preliminary data.</text>
</comment>
<reference evidence="7 8" key="1">
    <citation type="journal article" date="2015" name="Genome Biol. Evol.">
        <title>Comparative Genomics of a Bacterivorous Green Alga Reveals Evolutionary Causalities and Consequences of Phago-Mixotrophic Mode of Nutrition.</title>
        <authorList>
            <person name="Burns J.A."/>
            <person name="Paasch A."/>
            <person name="Narechania A."/>
            <person name="Kim E."/>
        </authorList>
    </citation>
    <scope>NUCLEOTIDE SEQUENCE [LARGE SCALE GENOMIC DNA]</scope>
    <source>
        <strain evidence="7 8">PLY_AMNH</strain>
    </source>
</reference>
<dbReference type="GO" id="GO:0005794">
    <property type="term" value="C:Golgi apparatus"/>
    <property type="evidence" value="ECO:0007669"/>
    <property type="project" value="TreeGrafter"/>
</dbReference>
<keyword evidence="3" id="KW-0812">Transmembrane</keyword>
<evidence type="ECO:0000256" key="2">
    <source>
        <dbReference type="ARBA" id="ARBA00009190"/>
    </source>
</evidence>
<comment type="subcellular location">
    <subcellularLocation>
        <location evidence="1 6">Membrane</location>
        <topology evidence="1 6">Multi-pass membrane protein</topology>
    </subcellularLocation>
</comment>
<evidence type="ECO:0000256" key="4">
    <source>
        <dbReference type="ARBA" id="ARBA00022989"/>
    </source>
</evidence>
<dbReference type="InterPro" id="IPR049555">
    <property type="entry name" value="GDT1-like_CS"/>
</dbReference>
<dbReference type="PANTHER" id="PTHR12608">
    <property type="entry name" value="TRANSMEMBRANE PROTEIN HTP-1 RELATED"/>
    <property type="match status" value="1"/>
</dbReference>
<evidence type="ECO:0000256" key="1">
    <source>
        <dbReference type="ARBA" id="ARBA00004141"/>
    </source>
</evidence>
<name>A0AAE0C9L2_9CHLO</name>
<dbReference type="GO" id="GO:0005384">
    <property type="term" value="F:manganese ion transmembrane transporter activity"/>
    <property type="evidence" value="ECO:0007669"/>
    <property type="project" value="TreeGrafter"/>
</dbReference>
<keyword evidence="8" id="KW-1185">Reference proteome</keyword>
<evidence type="ECO:0000256" key="6">
    <source>
        <dbReference type="RuleBase" id="RU365102"/>
    </source>
</evidence>
<dbReference type="PROSITE" id="PS01214">
    <property type="entry name" value="UPF0016"/>
    <property type="match status" value="1"/>
</dbReference>
<evidence type="ECO:0000313" key="8">
    <source>
        <dbReference type="Proteomes" id="UP001190700"/>
    </source>
</evidence>
<comment type="similarity">
    <text evidence="2 6">Belongs to the GDT1 family.</text>
</comment>
<organism evidence="7 8">
    <name type="scientific">Cymbomonas tetramitiformis</name>
    <dbReference type="NCBI Taxonomy" id="36881"/>
    <lineage>
        <taxon>Eukaryota</taxon>
        <taxon>Viridiplantae</taxon>
        <taxon>Chlorophyta</taxon>
        <taxon>Pyramimonadophyceae</taxon>
        <taxon>Pyramimonadales</taxon>
        <taxon>Pyramimonadaceae</taxon>
        <taxon>Cymbomonas</taxon>
    </lineage>
</organism>
<evidence type="ECO:0000256" key="3">
    <source>
        <dbReference type="ARBA" id="ARBA00022692"/>
    </source>
</evidence>
<keyword evidence="5" id="KW-0472">Membrane</keyword>
<dbReference type="GO" id="GO:0015085">
    <property type="term" value="F:calcium ion transmembrane transporter activity"/>
    <property type="evidence" value="ECO:0007669"/>
    <property type="project" value="TreeGrafter"/>
</dbReference>
<dbReference type="GO" id="GO:0032468">
    <property type="term" value="P:Golgi calcium ion homeostasis"/>
    <property type="evidence" value="ECO:0007669"/>
    <property type="project" value="TreeGrafter"/>
</dbReference>
<dbReference type="Pfam" id="PF01169">
    <property type="entry name" value="GDT1"/>
    <property type="match status" value="1"/>
</dbReference>
<dbReference type="EMBL" id="LGRX02026777">
    <property type="protein sequence ID" value="KAK3250323.1"/>
    <property type="molecule type" value="Genomic_DNA"/>
</dbReference>
<dbReference type="GO" id="GO:0009535">
    <property type="term" value="C:chloroplast thylakoid membrane"/>
    <property type="evidence" value="ECO:0007669"/>
    <property type="project" value="TreeGrafter"/>
</dbReference>
<dbReference type="PANTHER" id="PTHR12608:SF6">
    <property type="entry name" value="PROTEIN PAM71, CHLOROPLASTIC"/>
    <property type="match status" value="1"/>
</dbReference>
<evidence type="ECO:0000256" key="5">
    <source>
        <dbReference type="ARBA" id="ARBA00023136"/>
    </source>
</evidence>
<proteinExistence type="inferred from homology"/>